<sequence>MSDSDLDGESSQSIPNLKSSRKRRCHIQSDNEDDGDYEEADFSKDRSLQARLSDAEAPTKRVCVQSAVLIL</sequence>
<dbReference type="AlphaFoldDB" id="A0A5C2SBJ4"/>
<evidence type="ECO:0000313" key="2">
    <source>
        <dbReference type="EMBL" id="RPD60479.1"/>
    </source>
</evidence>
<name>A0A5C2SBJ4_9APHY</name>
<feature type="compositionally biased region" description="Acidic residues" evidence="1">
    <location>
        <begin position="30"/>
        <end position="40"/>
    </location>
</feature>
<evidence type="ECO:0000313" key="3">
    <source>
        <dbReference type="Proteomes" id="UP000313359"/>
    </source>
</evidence>
<gene>
    <name evidence="2" type="ORF">L227DRAFT_88270</name>
</gene>
<proteinExistence type="predicted"/>
<dbReference type="EMBL" id="ML122265">
    <property type="protein sequence ID" value="RPD60479.1"/>
    <property type="molecule type" value="Genomic_DNA"/>
</dbReference>
<protein>
    <submittedName>
        <fullName evidence="2">Uncharacterized protein</fullName>
    </submittedName>
</protein>
<feature type="compositionally biased region" description="Polar residues" evidence="1">
    <location>
        <begin position="9"/>
        <end position="18"/>
    </location>
</feature>
<keyword evidence="3" id="KW-1185">Reference proteome</keyword>
<accession>A0A5C2SBJ4</accession>
<organism evidence="2 3">
    <name type="scientific">Lentinus tigrinus ALCF2SS1-6</name>
    <dbReference type="NCBI Taxonomy" id="1328759"/>
    <lineage>
        <taxon>Eukaryota</taxon>
        <taxon>Fungi</taxon>
        <taxon>Dikarya</taxon>
        <taxon>Basidiomycota</taxon>
        <taxon>Agaricomycotina</taxon>
        <taxon>Agaricomycetes</taxon>
        <taxon>Polyporales</taxon>
        <taxon>Polyporaceae</taxon>
        <taxon>Lentinus</taxon>
    </lineage>
</organism>
<evidence type="ECO:0000256" key="1">
    <source>
        <dbReference type="SAM" id="MobiDB-lite"/>
    </source>
</evidence>
<reference evidence="2" key="1">
    <citation type="journal article" date="2018" name="Genome Biol. Evol.">
        <title>Genomics and development of Lentinus tigrinus, a white-rot wood-decaying mushroom with dimorphic fruiting bodies.</title>
        <authorList>
            <person name="Wu B."/>
            <person name="Xu Z."/>
            <person name="Knudson A."/>
            <person name="Carlson A."/>
            <person name="Chen N."/>
            <person name="Kovaka S."/>
            <person name="LaButti K."/>
            <person name="Lipzen A."/>
            <person name="Pennachio C."/>
            <person name="Riley R."/>
            <person name="Schakwitz W."/>
            <person name="Umezawa K."/>
            <person name="Ohm R.A."/>
            <person name="Grigoriev I.V."/>
            <person name="Nagy L.G."/>
            <person name="Gibbons J."/>
            <person name="Hibbett D."/>
        </authorList>
    </citation>
    <scope>NUCLEOTIDE SEQUENCE [LARGE SCALE GENOMIC DNA]</scope>
    <source>
        <strain evidence="2">ALCF2SS1-6</strain>
    </source>
</reference>
<feature type="region of interest" description="Disordered" evidence="1">
    <location>
        <begin position="1"/>
        <end position="43"/>
    </location>
</feature>
<dbReference type="Proteomes" id="UP000313359">
    <property type="component" value="Unassembled WGS sequence"/>
</dbReference>